<dbReference type="PANTHER" id="PTHR48079">
    <property type="entry name" value="PROTEIN YEEZ"/>
    <property type="match status" value="1"/>
</dbReference>
<dbReference type="Proteomes" id="UP000054270">
    <property type="component" value="Unassembled WGS sequence"/>
</dbReference>
<dbReference type="Gene3D" id="3.40.50.720">
    <property type="entry name" value="NAD(P)-binding Rossmann-like Domain"/>
    <property type="match status" value="1"/>
</dbReference>
<dbReference type="STRING" id="945553.A0A0D2NVP9"/>
<dbReference type="GO" id="GO:0004029">
    <property type="term" value="F:aldehyde dehydrogenase (NAD+) activity"/>
    <property type="evidence" value="ECO:0007669"/>
    <property type="project" value="TreeGrafter"/>
</dbReference>
<protein>
    <submittedName>
        <fullName evidence="1">Uncharacterized protein</fullName>
    </submittedName>
</protein>
<evidence type="ECO:0000313" key="1">
    <source>
        <dbReference type="EMBL" id="KJA22909.1"/>
    </source>
</evidence>
<dbReference type="GO" id="GO:0005737">
    <property type="term" value="C:cytoplasm"/>
    <property type="evidence" value="ECO:0007669"/>
    <property type="project" value="TreeGrafter"/>
</dbReference>
<sequence length="227" mass="25179">MYATDIIYSDLNIKQIESLPVTQPHRSVDITVTNADKEGYVKSYIILPSTIWGIASGSLVDTGLQNKHSQQIPTLVSVSQERGRAGMVGEGKNIWPNVSIHDVAELYILIIDSIIPHAGDEHGHRPRTALPNAHFGHGAEGYYFCENGEHTLYSVGEEIGKVMLAHGKTKDATPTPFTEQECQKYFPNGTSLGSNSRCRADRARAIGWKPKKTTKDMLLSIKHEFRH</sequence>
<accession>A0A0D2NVP9</accession>
<dbReference type="InterPro" id="IPR051783">
    <property type="entry name" value="NAD(P)-dependent_oxidoreduct"/>
</dbReference>
<dbReference type="OrthoDB" id="10262413at2759"/>
<reference evidence="2" key="1">
    <citation type="submission" date="2014-04" db="EMBL/GenBank/DDBJ databases">
        <title>Evolutionary Origins and Diversification of the Mycorrhizal Mutualists.</title>
        <authorList>
            <consortium name="DOE Joint Genome Institute"/>
            <consortium name="Mycorrhizal Genomics Consortium"/>
            <person name="Kohler A."/>
            <person name="Kuo A."/>
            <person name="Nagy L.G."/>
            <person name="Floudas D."/>
            <person name="Copeland A."/>
            <person name="Barry K.W."/>
            <person name="Cichocki N."/>
            <person name="Veneault-Fourrey C."/>
            <person name="LaButti K."/>
            <person name="Lindquist E.A."/>
            <person name="Lipzen A."/>
            <person name="Lundell T."/>
            <person name="Morin E."/>
            <person name="Murat C."/>
            <person name="Riley R."/>
            <person name="Ohm R."/>
            <person name="Sun H."/>
            <person name="Tunlid A."/>
            <person name="Henrissat B."/>
            <person name="Grigoriev I.V."/>
            <person name="Hibbett D.S."/>
            <person name="Martin F."/>
        </authorList>
    </citation>
    <scope>NUCLEOTIDE SEQUENCE [LARGE SCALE GENOMIC DNA]</scope>
    <source>
        <strain evidence="2">FD-334 SS-4</strain>
    </source>
</reference>
<dbReference type="InterPro" id="IPR036291">
    <property type="entry name" value="NAD(P)-bd_dom_sf"/>
</dbReference>
<keyword evidence="2" id="KW-1185">Reference proteome</keyword>
<gene>
    <name evidence="1" type="ORF">HYPSUDRAFT_40380</name>
</gene>
<dbReference type="PANTHER" id="PTHR48079:SF6">
    <property type="entry name" value="NAD(P)-BINDING DOMAIN-CONTAINING PROTEIN-RELATED"/>
    <property type="match status" value="1"/>
</dbReference>
<name>A0A0D2NVP9_HYPSF</name>
<proteinExistence type="predicted"/>
<dbReference type="OMA" id="IVNPRSM"/>
<dbReference type="SUPFAM" id="SSF51735">
    <property type="entry name" value="NAD(P)-binding Rossmann-fold domains"/>
    <property type="match status" value="1"/>
</dbReference>
<dbReference type="EMBL" id="KN817546">
    <property type="protein sequence ID" value="KJA22909.1"/>
    <property type="molecule type" value="Genomic_DNA"/>
</dbReference>
<dbReference type="AlphaFoldDB" id="A0A0D2NVP9"/>
<evidence type="ECO:0000313" key="2">
    <source>
        <dbReference type="Proteomes" id="UP000054270"/>
    </source>
</evidence>
<organism evidence="1 2">
    <name type="scientific">Hypholoma sublateritium (strain FD-334 SS-4)</name>
    <dbReference type="NCBI Taxonomy" id="945553"/>
    <lineage>
        <taxon>Eukaryota</taxon>
        <taxon>Fungi</taxon>
        <taxon>Dikarya</taxon>
        <taxon>Basidiomycota</taxon>
        <taxon>Agaricomycotina</taxon>
        <taxon>Agaricomycetes</taxon>
        <taxon>Agaricomycetidae</taxon>
        <taxon>Agaricales</taxon>
        <taxon>Agaricineae</taxon>
        <taxon>Strophariaceae</taxon>
        <taxon>Hypholoma</taxon>
    </lineage>
</organism>